<evidence type="ECO:0000256" key="5">
    <source>
        <dbReference type="PROSITE-ProRule" id="PRU00560"/>
    </source>
</evidence>
<comment type="caution">
    <text evidence="7">The sequence shown here is derived from an EMBL/GenBank/DDBJ whole genome shotgun (WGS) entry which is preliminary data.</text>
</comment>
<feature type="domain" description="UvrD-like helicase ATP-binding" evidence="6">
    <location>
        <begin position="321"/>
        <end position="637"/>
    </location>
</feature>
<dbReference type="InterPro" id="IPR000212">
    <property type="entry name" value="DNA_helicase_UvrD/REP"/>
</dbReference>
<dbReference type="EMBL" id="JACRUN010000010">
    <property type="protein sequence ID" value="MBC5836005.1"/>
    <property type="molecule type" value="Genomic_DNA"/>
</dbReference>
<evidence type="ECO:0000256" key="1">
    <source>
        <dbReference type="ARBA" id="ARBA00022741"/>
    </source>
</evidence>
<dbReference type="RefSeq" id="WP_166131063.1">
    <property type="nucleotide sequence ID" value="NZ_JAANOQ010000009.1"/>
</dbReference>
<dbReference type="Pfam" id="PF00580">
    <property type="entry name" value="UvrD-helicase"/>
    <property type="match status" value="1"/>
</dbReference>
<organism evidence="7 8">
    <name type="scientific">Flavobacterium bernardetii</name>
    <dbReference type="NCBI Taxonomy" id="2813823"/>
    <lineage>
        <taxon>Bacteria</taxon>
        <taxon>Pseudomonadati</taxon>
        <taxon>Bacteroidota</taxon>
        <taxon>Flavobacteriia</taxon>
        <taxon>Flavobacteriales</taxon>
        <taxon>Flavobacteriaceae</taxon>
        <taxon>Flavobacterium</taxon>
    </lineage>
</organism>
<feature type="binding site" evidence="5">
    <location>
        <begin position="342"/>
        <end position="349"/>
    </location>
    <ligand>
        <name>ATP</name>
        <dbReference type="ChEBI" id="CHEBI:30616"/>
    </ligand>
</feature>
<evidence type="ECO:0000256" key="3">
    <source>
        <dbReference type="ARBA" id="ARBA00022806"/>
    </source>
</evidence>
<evidence type="ECO:0000313" key="8">
    <source>
        <dbReference type="Proteomes" id="UP000605990"/>
    </source>
</evidence>
<keyword evidence="2 5" id="KW-0378">Hydrolase</keyword>
<dbReference type="Gene3D" id="3.40.50.300">
    <property type="entry name" value="P-loop containing nucleotide triphosphate hydrolases"/>
    <property type="match status" value="1"/>
</dbReference>
<dbReference type="Proteomes" id="UP000605990">
    <property type="component" value="Unassembled WGS sequence"/>
</dbReference>
<evidence type="ECO:0000259" key="6">
    <source>
        <dbReference type="PROSITE" id="PS51198"/>
    </source>
</evidence>
<dbReference type="SUPFAM" id="SSF52540">
    <property type="entry name" value="P-loop containing nucleoside triphosphate hydrolases"/>
    <property type="match status" value="1"/>
</dbReference>
<protein>
    <submittedName>
        <fullName evidence="7">UvrD-helicase domain-containing protein</fullName>
    </submittedName>
</protein>
<evidence type="ECO:0000313" key="7">
    <source>
        <dbReference type="EMBL" id="MBC5836005.1"/>
    </source>
</evidence>
<evidence type="ECO:0000256" key="4">
    <source>
        <dbReference type="ARBA" id="ARBA00022840"/>
    </source>
</evidence>
<keyword evidence="8" id="KW-1185">Reference proteome</keyword>
<dbReference type="PANTHER" id="PTHR11070">
    <property type="entry name" value="UVRD / RECB / PCRA DNA HELICASE FAMILY MEMBER"/>
    <property type="match status" value="1"/>
</dbReference>
<dbReference type="PROSITE" id="PS51198">
    <property type="entry name" value="UVRD_HELICASE_ATP_BIND"/>
    <property type="match status" value="1"/>
</dbReference>
<keyword evidence="4 5" id="KW-0067">ATP-binding</keyword>
<keyword evidence="1 5" id="KW-0547">Nucleotide-binding</keyword>
<keyword evidence="3 5" id="KW-0347">Helicase</keyword>
<dbReference type="InterPro" id="IPR027417">
    <property type="entry name" value="P-loop_NTPase"/>
</dbReference>
<reference evidence="7 8" key="1">
    <citation type="submission" date="2020-08" db="EMBL/GenBank/DDBJ databases">
        <title>Description of novel Flavobacterium F-408 isolate.</title>
        <authorList>
            <person name="Saticioglu I.B."/>
            <person name="Duman M."/>
            <person name="Altun S."/>
        </authorList>
    </citation>
    <scope>NUCLEOTIDE SEQUENCE [LARGE SCALE GENOMIC DNA]</scope>
    <source>
        <strain evidence="7 8">F-408</strain>
    </source>
</reference>
<name>A0ABR7J1R0_9FLAO</name>
<gene>
    <name evidence="7" type="ORF">H8R27_14010</name>
</gene>
<proteinExistence type="predicted"/>
<accession>A0ABR7J1R0</accession>
<dbReference type="InterPro" id="IPR014016">
    <property type="entry name" value="UvrD-like_ATP-bd"/>
</dbReference>
<sequence length="821" mass="96040">MTKELLTQWVFNQKETIDECIQQASYDYWLANKEEDNIVFDINECSNECYALSQNKDLCYDRPSIGFTYSLWYHGRRVNTFLKYFIEIIYEARNEEEITIYDLGAGTGAIQWACGLVYVGMKAINCKCPKLIIINIDTSPFMMDYNRSFLWPNFIKNYPEAINIEIEYTLNSWNNTQINRASNNWITASYLFDHSENVDNLKQDFLKLLESFQPQKILLLSSYNKRHFTTQLSQTLKENNYALKEIESDLLFSGTMTASLVARNWFRQNQSIEFLGTPTWNDNALFGAVLSSTAPLFNLFGREEATKIDLYNPPIKVRREIILNPQQESASVPDGRPTIITGPAGCGKSVVLTERIAKVVDIHVKTNQLDKLSVLVTTFNKQLSYYLQNWIIELLDAKKIKHTKHDEYGIQIEGSNFVNIMIYHFDVLPTRLWKIYSLVDYPFHDDTLQFDNYHRMIVRSAIEEIKLEDKITNNEFDNILNQDYILDEYHRIIYGLDYSSEEVYLNSPRKGRPRLPYDGPSRKLLFKTIIRYLEKLETSKHSSIFTRRHKFLKKLKTESFNNLFEYIFVDEFQDCTQSDYTIFYRLIKNPNNLILAGDYAQAVHIGKVSDIPRDTDETTERMRNRNYLRLDGSYRLPYRISEAIKRISENIKINGQEDTDVITPYKGAPPGARPILVFADNDVEMSNKIINIANSFKSFDIIDLESNPKRKITILEKDYNLTNSINRINIDIAETDTILRLKGMEKTCVLWSTKIKIDDEDEISNFIYTILTRTSGLLIIALYSEMETKYIDIINQLRKDRILIWDNQTKDFINNNYLKLN</sequence>
<evidence type="ECO:0000256" key="2">
    <source>
        <dbReference type="ARBA" id="ARBA00022801"/>
    </source>
</evidence>